<dbReference type="Proteomes" id="UP000694915">
    <property type="component" value="Linkage group LG1"/>
</dbReference>
<dbReference type="CDD" id="cd21895">
    <property type="entry name" value="SARAH_RASSF6"/>
    <property type="match status" value="1"/>
</dbReference>
<dbReference type="SUPFAM" id="SSF54236">
    <property type="entry name" value="Ubiquitin-like"/>
    <property type="match status" value="1"/>
</dbReference>
<evidence type="ECO:0000313" key="4">
    <source>
        <dbReference type="Proteomes" id="UP000694915"/>
    </source>
</evidence>
<evidence type="ECO:0000259" key="3">
    <source>
        <dbReference type="PROSITE" id="PS50951"/>
    </source>
</evidence>
<organism evidence="4 5">
    <name type="scientific">Microtus ochrogaster</name>
    <name type="common">Prairie vole</name>
    <dbReference type="NCBI Taxonomy" id="79684"/>
    <lineage>
        <taxon>Eukaryota</taxon>
        <taxon>Metazoa</taxon>
        <taxon>Chordata</taxon>
        <taxon>Craniata</taxon>
        <taxon>Vertebrata</taxon>
        <taxon>Euteleostomi</taxon>
        <taxon>Mammalia</taxon>
        <taxon>Eutheria</taxon>
        <taxon>Euarchontoglires</taxon>
        <taxon>Glires</taxon>
        <taxon>Rodentia</taxon>
        <taxon>Myomorpha</taxon>
        <taxon>Muroidea</taxon>
        <taxon>Cricetidae</taxon>
        <taxon>Arvicolinae</taxon>
        <taxon>Microtus</taxon>
    </lineage>
</organism>
<dbReference type="PROSITE" id="PS50200">
    <property type="entry name" value="RA"/>
    <property type="match status" value="1"/>
</dbReference>
<dbReference type="InterPro" id="IPR029071">
    <property type="entry name" value="Ubiquitin-like_domsf"/>
</dbReference>
<dbReference type="PROSITE" id="PS50951">
    <property type="entry name" value="SARAH"/>
    <property type="match status" value="1"/>
</dbReference>
<dbReference type="SMART" id="SM00314">
    <property type="entry name" value="RA"/>
    <property type="match status" value="1"/>
</dbReference>
<dbReference type="InterPro" id="IPR049787">
    <property type="entry name" value="SARAH_RASSF6"/>
</dbReference>
<feature type="region of interest" description="Disordered" evidence="1">
    <location>
        <begin position="136"/>
        <end position="158"/>
    </location>
</feature>
<evidence type="ECO:0000313" key="5">
    <source>
        <dbReference type="RefSeq" id="XP_026640829.1"/>
    </source>
</evidence>
<gene>
    <name evidence="5" type="primary">Rassf6</name>
</gene>
<dbReference type="InterPro" id="IPR033614">
    <property type="entry name" value="RASSF1-6"/>
</dbReference>
<evidence type="ECO:0000256" key="1">
    <source>
        <dbReference type="SAM" id="MobiDB-lite"/>
    </source>
</evidence>
<reference evidence="5" key="1">
    <citation type="submission" date="2025-08" db="UniProtKB">
        <authorList>
            <consortium name="RefSeq"/>
        </authorList>
    </citation>
    <scope>IDENTIFICATION</scope>
</reference>
<dbReference type="InterPro" id="IPR000159">
    <property type="entry name" value="RA_dom"/>
</dbReference>
<dbReference type="RefSeq" id="XP_026640829.1">
    <property type="nucleotide sequence ID" value="XM_026785028.1"/>
</dbReference>
<dbReference type="Pfam" id="PF16517">
    <property type="entry name" value="Nore1-SARAH"/>
    <property type="match status" value="1"/>
</dbReference>
<proteinExistence type="predicted"/>
<keyword evidence="4" id="KW-1185">Reference proteome</keyword>
<dbReference type="PANTHER" id="PTHR22738:SF3">
    <property type="entry name" value="RAS ASSOCIATION DOMAIN-CONTAINING PROTEIN 6"/>
    <property type="match status" value="1"/>
</dbReference>
<feature type="domain" description="Ras-associating" evidence="2">
    <location>
        <begin position="405"/>
        <end position="493"/>
    </location>
</feature>
<dbReference type="GeneID" id="102000079"/>
<dbReference type="InterPro" id="IPR011524">
    <property type="entry name" value="SARAH_dom"/>
</dbReference>
<protein>
    <submittedName>
        <fullName evidence="5">Ras association domain-containing protein 6</fullName>
    </submittedName>
</protein>
<feature type="domain" description="SARAH" evidence="3">
    <location>
        <begin position="500"/>
        <end position="547"/>
    </location>
</feature>
<dbReference type="Gene3D" id="3.10.20.90">
    <property type="entry name" value="Phosphatidylinositol 3-kinase Catalytic Subunit, Chain A, domain 1"/>
    <property type="match status" value="1"/>
</dbReference>
<accession>A0ABM1UFR7</accession>
<dbReference type="PANTHER" id="PTHR22738">
    <property type="entry name" value="RASSF"/>
    <property type="match status" value="1"/>
</dbReference>
<dbReference type="Pfam" id="PF00788">
    <property type="entry name" value="RA"/>
    <property type="match status" value="1"/>
</dbReference>
<evidence type="ECO:0000259" key="2">
    <source>
        <dbReference type="PROSITE" id="PS50200"/>
    </source>
</evidence>
<sequence>MAMNPDMGPEISPGPDITLVLGGNQVTHFIQLLAAFTPSDMPLTTGHEPFCLSNTTPYICSPYLSVRPSLWTQRKSIHKQKPGKKPSVMEKQLLHLAMDKASNISLASLYTVIHLKSPPASSFCRQGNKHRWLPKIMRPATPDKGPQRQQDGDREQSVVPAGALEAGVTRTPGHRQAALPSYDSLAHSLPQAPRSEITGVSARRDFCRAPSGHLGKGERMTTMDPQYHSWIFVNERTFITREQLNSLLEAYNVFYENQKNLHILYGQTEDGQLIVEGMLDIFWGVKRPIQLKIQDEKQISSFDLLKATETFSRKGRMTRWGEFDDLYRISELDGSQVLLSEGRHSPEEYLSYHSTLKPYEEEEPESPLLYRTMSEAALVRRRTKAPAAYRKDRQSHRASINGHFYNHETSIFTPTFGSETKVRTNSTMRTEEVIKQLLQKFKIENSPRDFALYIIFGTGEQRKLKKSDVPLLQRLLQGPSKSNARIFLMDKDTEEISSDVAQYINFHFSFLESILQRLDEEEKKETERIMAKFSTERAFILKCLQSKQAAKTETTV</sequence>
<name>A0ABM1UFR7_MICOH</name>